<keyword evidence="1" id="KW-1133">Transmembrane helix</keyword>
<feature type="transmembrane region" description="Helical" evidence="1">
    <location>
        <begin position="487"/>
        <end position="508"/>
    </location>
</feature>
<dbReference type="Proteomes" id="UP000260812">
    <property type="component" value="Unassembled WGS sequence"/>
</dbReference>
<keyword evidence="3" id="KW-1185">Reference proteome</keyword>
<sequence length="761" mass="85466">MKKKILYAAAVLAALLFIWLGNEGSKPLVLKGTDLNQTAGVSDYTGLIAIDETAAYYGMFAYTDDYVLDKGTYTIRPEYSNTSSDNIIEVWDNGTKVAQWSLESTDGVKTTRDYTFTLDKTSQQLHIRIYYQGKGSLIVNNISLIPHGAFYRDAWFLAAVVILLAITGVFLASYEKKHPSGREQKVTFLILAGLCLYSSMPLFIQAFAQADDVCYHLLRIEGLKDGMLDGQFPVVIFPEALAGNGYLNSMYPYLFLYIPAVLRLFGVSLALSYKTLIFMANIATVAITFRVFKSLTRSKYACILGTALYILMPYRFTNIYARGALGETLALTFLPLIIAGFYHVLLGDKKKWPWLVIGFTGVIESHVLSTATMGVIFAVCCLIFIRELFCDKRWLELLKAAGLTVLLNLWFLVPFLFFYLKENLYQKALDWSGFSEYSINASFLADTFHTNDYRFLSLGLPILGCAAICILKLVCEKSKEKNCKRDSFLTYLFGCACVLTFLVTGYFGSKTLKELIPAIEPVLRTIQFPWRLLAPAGILFIFAGVIWLSESEVLRPYRNLVFAFLVGVNLLTCLNQPYNQNNFAYKDYDDTTTVGHQDKIIGIPKSDATVIYPYEWRIDALMDDKLTADLQLSDAEKVVVQDYEKKGTKGKLAYQTSEEGQYVDFPIQKYLGYTAEDENGTPLEVTYGNNYRVRVMLNGDGASHTVFVRYRQPVIFRISQVISLLTLLGCIAVPGYFVINRRKRSPAVVAAGAGKKKDGTH</sequence>
<feature type="transmembrane region" description="Helical" evidence="1">
    <location>
        <begin position="714"/>
        <end position="739"/>
    </location>
</feature>
<accession>A0A3E3I1I6</accession>
<dbReference type="EMBL" id="QVLV01000012">
    <property type="protein sequence ID" value="RGE58252.1"/>
    <property type="molecule type" value="Genomic_DNA"/>
</dbReference>
<dbReference type="Gene3D" id="2.60.120.260">
    <property type="entry name" value="Galactose-binding domain-like"/>
    <property type="match status" value="1"/>
</dbReference>
<feature type="transmembrane region" description="Helical" evidence="1">
    <location>
        <begin position="328"/>
        <end position="346"/>
    </location>
</feature>
<feature type="transmembrane region" description="Helical" evidence="1">
    <location>
        <begin position="528"/>
        <end position="548"/>
    </location>
</feature>
<feature type="transmembrane region" description="Helical" evidence="1">
    <location>
        <begin position="560"/>
        <end position="578"/>
    </location>
</feature>
<dbReference type="AlphaFoldDB" id="A0A3E3I1I6"/>
<feature type="transmembrane region" description="Helical" evidence="1">
    <location>
        <begin position="298"/>
        <end position="316"/>
    </location>
</feature>
<feature type="transmembrane region" description="Helical" evidence="1">
    <location>
        <begin position="455"/>
        <end position="475"/>
    </location>
</feature>
<feature type="transmembrane region" description="Helical" evidence="1">
    <location>
        <begin position="186"/>
        <end position="208"/>
    </location>
</feature>
<dbReference type="SUPFAM" id="SSF49785">
    <property type="entry name" value="Galactose-binding domain-like"/>
    <property type="match status" value="1"/>
</dbReference>
<dbReference type="InterPro" id="IPR008979">
    <property type="entry name" value="Galactose-bd-like_sf"/>
</dbReference>
<keyword evidence="1" id="KW-0472">Membrane</keyword>
<comment type="caution">
    <text evidence="2">The sequence shown here is derived from an EMBL/GenBank/DDBJ whole genome shotgun (WGS) entry which is preliminary data.</text>
</comment>
<feature type="transmembrane region" description="Helical" evidence="1">
    <location>
        <begin position="397"/>
        <end position="420"/>
    </location>
</feature>
<keyword evidence="1" id="KW-0812">Transmembrane</keyword>
<dbReference type="CDD" id="cd02795">
    <property type="entry name" value="CBM6-CBM35-CBM36_like"/>
    <property type="match status" value="1"/>
</dbReference>
<evidence type="ECO:0008006" key="4">
    <source>
        <dbReference type="Google" id="ProtNLM"/>
    </source>
</evidence>
<evidence type="ECO:0000256" key="1">
    <source>
        <dbReference type="SAM" id="Phobius"/>
    </source>
</evidence>
<name>A0A3E3I1I6_9FIRM</name>
<feature type="transmembrane region" description="Helical" evidence="1">
    <location>
        <begin position="154"/>
        <end position="174"/>
    </location>
</feature>
<feature type="transmembrane region" description="Helical" evidence="1">
    <location>
        <begin position="366"/>
        <end position="385"/>
    </location>
</feature>
<protein>
    <recommendedName>
        <fullName evidence="4">Membrane protein 6-pyruvoyl-tetrahydropterin synthase-related domain-containing protein</fullName>
    </recommendedName>
</protein>
<proteinExistence type="predicted"/>
<reference evidence="2" key="1">
    <citation type="submission" date="2018-08" db="EMBL/GenBank/DDBJ databases">
        <title>A genome reference for cultivated species of the human gut microbiota.</title>
        <authorList>
            <person name="Zou Y."/>
            <person name="Xue W."/>
            <person name="Luo G."/>
        </authorList>
    </citation>
    <scope>NUCLEOTIDE SEQUENCE [LARGE SCALE GENOMIC DNA]</scope>
    <source>
        <strain evidence="2">TF05-5AC</strain>
    </source>
</reference>
<gene>
    <name evidence="2" type="ORF">DXC51_17320</name>
</gene>
<organism evidence="2 3">
    <name type="scientific">Eisenbergiella massiliensis</name>
    <dbReference type="NCBI Taxonomy" id="1720294"/>
    <lineage>
        <taxon>Bacteria</taxon>
        <taxon>Bacillati</taxon>
        <taxon>Bacillota</taxon>
        <taxon>Clostridia</taxon>
        <taxon>Lachnospirales</taxon>
        <taxon>Lachnospiraceae</taxon>
        <taxon>Eisenbergiella</taxon>
    </lineage>
</organism>
<evidence type="ECO:0000313" key="3">
    <source>
        <dbReference type="Proteomes" id="UP000260812"/>
    </source>
</evidence>
<evidence type="ECO:0000313" key="2">
    <source>
        <dbReference type="EMBL" id="RGE58252.1"/>
    </source>
</evidence>
<dbReference type="RefSeq" id="WP_117545023.1">
    <property type="nucleotide sequence ID" value="NZ_JBKUNB010000030.1"/>
</dbReference>
<dbReference type="GeneID" id="97988582"/>